<dbReference type="GO" id="GO:0016791">
    <property type="term" value="F:phosphatase activity"/>
    <property type="evidence" value="ECO:0007669"/>
    <property type="project" value="TreeGrafter"/>
</dbReference>
<evidence type="ECO:0000256" key="1">
    <source>
        <dbReference type="ARBA" id="ARBA00005375"/>
    </source>
</evidence>
<dbReference type="OrthoDB" id="10257284at2759"/>
<gene>
    <name evidence="3" type="ORF">BZG36_02461</name>
</gene>
<dbReference type="PANTHER" id="PTHR11567:SF110">
    <property type="entry name" value="2-PHOSPHOXYLOSE PHOSPHATASE 1"/>
    <property type="match status" value="1"/>
</dbReference>
<dbReference type="Gene3D" id="3.40.50.1240">
    <property type="entry name" value="Phosphoglycerate mutase-like"/>
    <property type="match status" value="1"/>
</dbReference>
<dbReference type="InterPro" id="IPR050645">
    <property type="entry name" value="Histidine_acid_phosphatase"/>
</dbReference>
<dbReference type="InterPro" id="IPR000560">
    <property type="entry name" value="His_Pase_clade-2"/>
</dbReference>
<comment type="caution">
    <text evidence="3">The sequence shown here is derived from an EMBL/GenBank/DDBJ whole genome shotgun (WGS) entry which is preliminary data.</text>
</comment>
<proteinExistence type="inferred from homology"/>
<evidence type="ECO:0000313" key="3">
    <source>
        <dbReference type="EMBL" id="OZJ05205.1"/>
    </source>
</evidence>
<keyword evidence="4" id="KW-1185">Reference proteome</keyword>
<dbReference type="AlphaFoldDB" id="A0A261Y3L7"/>
<accession>A0A261Y3L7</accession>
<dbReference type="PANTHER" id="PTHR11567">
    <property type="entry name" value="ACID PHOSPHATASE-RELATED"/>
    <property type="match status" value="1"/>
</dbReference>
<evidence type="ECO:0008006" key="5">
    <source>
        <dbReference type="Google" id="ProtNLM"/>
    </source>
</evidence>
<keyword evidence="2" id="KW-0378">Hydrolase</keyword>
<dbReference type="InterPro" id="IPR029033">
    <property type="entry name" value="His_PPase_superfam"/>
</dbReference>
<evidence type="ECO:0000256" key="2">
    <source>
        <dbReference type="ARBA" id="ARBA00022801"/>
    </source>
</evidence>
<dbReference type="EMBL" id="MVBO01000020">
    <property type="protein sequence ID" value="OZJ05205.1"/>
    <property type="molecule type" value="Genomic_DNA"/>
</dbReference>
<dbReference type="Pfam" id="PF00328">
    <property type="entry name" value="His_Phos_2"/>
    <property type="match status" value="1"/>
</dbReference>
<dbReference type="Proteomes" id="UP000242875">
    <property type="component" value="Unassembled WGS sequence"/>
</dbReference>
<dbReference type="SUPFAM" id="SSF53254">
    <property type="entry name" value="Phosphoglycerate mutase-like"/>
    <property type="match status" value="1"/>
</dbReference>
<organism evidence="3 4">
    <name type="scientific">Bifiguratus adelaidae</name>
    <dbReference type="NCBI Taxonomy" id="1938954"/>
    <lineage>
        <taxon>Eukaryota</taxon>
        <taxon>Fungi</taxon>
        <taxon>Fungi incertae sedis</taxon>
        <taxon>Mucoromycota</taxon>
        <taxon>Mucoromycotina</taxon>
        <taxon>Endogonomycetes</taxon>
        <taxon>Endogonales</taxon>
        <taxon>Endogonales incertae sedis</taxon>
        <taxon>Bifiguratus</taxon>
    </lineage>
</organism>
<evidence type="ECO:0000313" key="4">
    <source>
        <dbReference type="Proteomes" id="UP000242875"/>
    </source>
</evidence>
<protein>
    <recommendedName>
        <fullName evidence="5">3-phytase</fullName>
    </recommendedName>
</protein>
<sequence>MPWRDLVVHRHGERTPVSRRLEKWIPPVWFMCATNENMFNSIETFQDKGIMPSPGKLEKVRYKKSFEYTPPGTKTPIKGDGACFYGQLTNVGRHSMSKLGENLRQIYVDRLHYLPETWSPNTLLIRSTDYSRTHDSVIQLVSGGLYPEGTRGKDFEVQVYTRERDMEILYPNPNCKRLRVLAKEFHAAVAKEFDPTFKKAASAWKDFVSEVSLDSHPSASGLLDTIYAAKAHGIPLPKGLDDEQLFRELESSVTAEWFRGYEENAEMRRLGMGPLLGAMREHMVNKVEGKSGNLHPDTKAAIYSGHDTTVAPLVISLGGFDGRWPPFSSSVVIELLQDTTQSTSSWTSWLTRKSNVDSHYVRVRYNDKLLNLPGCQAEGKHHANGDKSLCTLKAFLDIVEEQVPKNWVEECKVVS</sequence>
<name>A0A261Y3L7_9FUNG</name>
<comment type="similarity">
    <text evidence="1">Belongs to the histidine acid phosphatase family.</text>
</comment>
<dbReference type="CDD" id="cd07061">
    <property type="entry name" value="HP_HAP_like"/>
    <property type="match status" value="1"/>
</dbReference>
<reference evidence="3 4" key="1">
    <citation type="journal article" date="2017" name="Mycologia">
        <title>Bifiguratus adelaidae, gen. et sp. nov., a new member of Mucoromycotina in endophytic and soil-dwelling habitats.</title>
        <authorList>
            <person name="Torres-Cruz T.J."/>
            <person name="Billingsley Tobias T.L."/>
            <person name="Almatruk M."/>
            <person name="Hesse C."/>
            <person name="Kuske C.R."/>
            <person name="Desiro A."/>
            <person name="Benucci G.M."/>
            <person name="Bonito G."/>
            <person name="Stajich J.E."/>
            <person name="Dunlap C."/>
            <person name="Arnold A.E."/>
            <person name="Porras-Alfaro A."/>
        </authorList>
    </citation>
    <scope>NUCLEOTIDE SEQUENCE [LARGE SCALE GENOMIC DNA]</scope>
    <source>
        <strain evidence="3 4">AZ0501</strain>
    </source>
</reference>